<proteinExistence type="predicted"/>
<gene>
    <name evidence="3" type="ORF">CHLRE_12g492152v5</name>
</gene>
<name>A0A2K3D1Z3_CHLRE</name>
<evidence type="ECO:0000313" key="4">
    <source>
        <dbReference type="Proteomes" id="UP000006906"/>
    </source>
</evidence>
<dbReference type="KEGG" id="cre:CHLRE_12g492152v5"/>
<dbReference type="RefSeq" id="XP_042917974.1">
    <property type="nucleotide sequence ID" value="XM_043067931.1"/>
</dbReference>
<dbReference type="GeneID" id="66055426"/>
<evidence type="ECO:0008006" key="5">
    <source>
        <dbReference type="Google" id="ProtNLM"/>
    </source>
</evidence>
<sequence>MRHLNLISLVQLVWVGINGPTAAAASEPAWLGPAPTGGVHVRSGGGEQGHVGQDSAASPKKRRQRAG</sequence>
<feature type="region of interest" description="Disordered" evidence="1">
    <location>
        <begin position="33"/>
        <end position="67"/>
    </location>
</feature>
<accession>A0A2K3D1Z3</accession>
<keyword evidence="2" id="KW-0732">Signal</keyword>
<feature type="signal peptide" evidence="2">
    <location>
        <begin position="1"/>
        <end position="24"/>
    </location>
</feature>
<dbReference type="AlphaFoldDB" id="A0A2K3D1Z3"/>
<evidence type="ECO:0000256" key="1">
    <source>
        <dbReference type="SAM" id="MobiDB-lite"/>
    </source>
</evidence>
<dbReference type="InParanoid" id="A0A2K3D1Z3"/>
<dbReference type="EMBL" id="CM008973">
    <property type="protein sequence ID" value="PNW74539.1"/>
    <property type="molecule type" value="Genomic_DNA"/>
</dbReference>
<protein>
    <recommendedName>
        <fullName evidence="5">Secreted protein</fullName>
    </recommendedName>
</protein>
<evidence type="ECO:0000313" key="3">
    <source>
        <dbReference type="EMBL" id="PNW74539.1"/>
    </source>
</evidence>
<dbReference type="Gramene" id="PNW74539">
    <property type="protein sequence ID" value="PNW74539"/>
    <property type="gene ID" value="CHLRE_12g492152v5"/>
</dbReference>
<keyword evidence="4" id="KW-1185">Reference proteome</keyword>
<dbReference type="Proteomes" id="UP000006906">
    <property type="component" value="Chromosome 12"/>
</dbReference>
<feature type="chain" id="PRO_5014353109" description="Secreted protein" evidence="2">
    <location>
        <begin position="25"/>
        <end position="67"/>
    </location>
</feature>
<reference evidence="3 4" key="1">
    <citation type="journal article" date="2007" name="Science">
        <title>The Chlamydomonas genome reveals the evolution of key animal and plant functions.</title>
        <authorList>
            <person name="Merchant S.S."/>
            <person name="Prochnik S.E."/>
            <person name="Vallon O."/>
            <person name="Harris E.H."/>
            <person name="Karpowicz S.J."/>
            <person name="Witman G.B."/>
            <person name="Terry A."/>
            <person name="Salamov A."/>
            <person name="Fritz-Laylin L.K."/>
            <person name="Marechal-Drouard L."/>
            <person name="Marshall W.F."/>
            <person name="Qu L.H."/>
            <person name="Nelson D.R."/>
            <person name="Sanderfoot A.A."/>
            <person name="Spalding M.H."/>
            <person name="Kapitonov V.V."/>
            <person name="Ren Q."/>
            <person name="Ferris P."/>
            <person name="Lindquist E."/>
            <person name="Shapiro H."/>
            <person name="Lucas S.M."/>
            <person name="Grimwood J."/>
            <person name="Schmutz J."/>
            <person name="Cardol P."/>
            <person name="Cerutti H."/>
            <person name="Chanfreau G."/>
            <person name="Chen C.L."/>
            <person name="Cognat V."/>
            <person name="Croft M.T."/>
            <person name="Dent R."/>
            <person name="Dutcher S."/>
            <person name="Fernandez E."/>
            <person name="Fukuzawa H."/>
            <person name="Gonzalez-Ballester D."/>
            <person name="Gonzalez-Halphen D."/>
            <person name="Hallmann A."/>
            <person name="Hanikenne M."/>
            <person name="Hippler M."/>
            <person name="Inwood W."/>
            <person name="Jabbari K."/>
            <person name="Kalanon M."/>
            <person name="Kuras R."/>
            <person name="Lefebvre P.A."/>
            <person name="Lemaire S.D."/>
            <person name="Lobanov A.V."/>
            <person name="Lohr M."/>
            <person name="Manuell A."/>
            <person name="Meier I."/>
            <person name="Mets L."/>
            <person name="Mittag M."/>
            <person name="Mittelmeier T."/>
            <person name="Moroney J.V."/>
            <person name="Moseley J."/>
            <person name="Napoli C."/>
            <person name="Nedelcu A.M."/>
            <person name="Niyogi K."/>
            <person name="Novoselov S.V."/>
            <person name="Paulsen I.T."/>
            <person name="Pazour G."/>
            <person name="Purton S."/>
            <person name="Ral J.P."/>
            <person name="Riano-Pachon D.M."/>
            <person name="Riekhof W."/>
            <person name="Rymarquis L."/>
            <person name="Schroda M."/>
            <person name="Stern D."/>
            <person name="Umen J."/>
            <person name="Willows R."/>
            <person name="Wilson N."/>
            <person name="Zimmer S.L."/>
            <person name="Allmer J."/>
            <person name="Balk J."/>
            <person name="Bisova K."/>
            <person name="Chen C.J."/>
            <person name="Elias M."/>
            <person name="Gendler K."/>
            <person name="Hauser C."/>
            <person name="Lamb M.R."/>
            <person name="Ledford H."/>
            <person name="Long J.C."/>
            <person name="Minagawa J."/>
            <person name="Page M.D."/>
            <person name="Pan J."/>
            <person name="Pootakham W."/>
            <person name="Roje S."/>
            <person name="Rose A."/>
            <person name="Stahlberg E."/>
            <person name="Terauchi A.M."/>
            <person name="Yang P."/>
            <person name="Ball S."/>
            <person name="Bowler C."/>
            <person name="Dieckmann C.L."/>
            <person name="Gladyshev V.N."/>
            <person name="Green P."/>
            <person name="Jorgensen R."/>
            <person name="Mayfield S."/>
            <person name="Mueller-Roeber B."/>
            <person name="Rajamani S."/>
            <person name="Sayre R.T."/>
            <person name="Brokstein P."/>
            <person name="Dubchak I."/>
            <person name="Goodstein D."/>
            <person name="Hornick L."/>
            <person name="Huang Y.W."/>
            <person name="Jhaveri J."/>
            <person name="Luo Y."/>
            <person name="Martinez D."/>
            <person name="Ngau W.C."/>
            <person name="Otillar B."/>
            <person name="Poliakov A."/>
            <person name="Porter A."/>
            <person name="Szajkowski L."/>
            <person name="Werner G."/>
            <person name="Zhou K."/>
            <person name="Grigoriev I.V."/>
            <person name="Rokhsar D.S."/>
            <person name="Grossman A.R."/>
        </authorList>
    </citation>
    <scope>NUCLEOTIDE SEQUENCE [LARGE SCALE GENOMIC DNA]</scope>
    <source>
        <strain evidence="4">CC-503</strain>
    </source>
</reference>
<organism evidence="3 4">
    <name type="scientific">Chlamydomonas reinhardtii</name>
    <name type="common">Chlamydomonas smithii</name>
    <dbReference type="NCBI Taxonomy" id="3055"/>
    <lineage>
        <taxon>Eukaryota</taxon>
        <taxon>Viridiplantae</taxon>
        <taxon>Chlorophyta</taxon>
        <taxon>core chlorophytes</taxon>
        <taxon>Chlorophyceae</taxon>
        <taxon>CS clade</taxon>
        <taxon>Chlamydomonadales</taxon>
        <taxon>Chlamydomonadaceae</taxon>
        <taxon>Chlamydomonas</taxon>
    </lineage>
</organism>
<evidence type="ECO:0000256" key="2">
    <source>
        <dbReference type="SAM" id="SignalP"/>
    </source>
</evidence>